<keyword evidence="1" id="KW-0472">Membrane</keyword>
<dbReference type="AlphaFoldDB" id="A0A9P5CQW7"/>
<evidence type="ECO:0000256" key="1">
    <source>
        <dbReference type="SAM" id="Phobius"/>
    </source>
</evidence>
<proteinExistence type="predicted"/>
<dbReference type="GeneID" id="63842436"/>
<sequence length="114" mass="12873">MDACNAIYHHSPNRQRPDLSDEVAYAVDMFLYVLLAISTATLLVSVCVLGWQWMREYDGELLDDEIGYGEEERLVPKDYADPEGYGAVGMRITSTSLIRKAWTTDGTEVDYLSD</sequence>
<dbReference type="RefSeq" id="XP_040778905.1">
    <property type="nucleotide sequence ID" value="XM_040925307.1"/>
</dbReference>
<comment type="caution">
    <text evidence="2">The sequence shown here is derived from an EMBL/GenBank/DDBJ whole genome shotgun (WGS) entry which is preliminary data.</text>
</comment>
<keyword evidence="1" id="KW-1133">Transmembrane helix</keyword>
<evidence type="ECO:0000313" key="3">
    <source>
        <dbReference type="Proteomes" id="UP000803844"/>
    </source>
</evidence>
<keyword evidence="1" id="KW-0812">Transmembrane</keyword>
<dbReference type="Proteomes" id="UP000803844">
    <property type="component" value="Unassembled WGS sequence"/>
</dbReference>
<reference evidence="2" key="1">
    <citation type="journal article" date="2020" name="Phytopathology">
        <title>Genome sequence of the chestnut blight fungus Cryphonectria parasitica EP155: A fundamental resource for an archetypical invasive plant pathogen.</title>
        <authorList>
            <person name="Crouch J.A."/>
            <person name="Dawe A."/>
            <person name="Aerts A."/>
            <person name="Barry K."/>
            <person name="Churchill A.C.L."/>
            <person name="Grimwood J."/>
            <person name="Hillman B."/>
            <person name="Milgroom M.G."/>
            <person name="Pangilinan J."/>
            <person name="Smith M."/>
            <person name="Salamov A."/>
            <person name="Schmutz J."/>
            <person name="Yadav J."/>
            <person name="Grigoriev I.V."/>
            <person name="Nuss D."/>
        </authorList>
    </citation>
    <scope>NUCLEOTIDE SEQUENCE</scope>
    <source>
        <strain evidence="2">EP155</strain>
    </source>
</reference>
<gene>
    <name evidence="2" type="ORF">M406DRAFT_70048</name>
</gene>
<keyword evidence="3" id="KW-1185">Reference proteome</keyword>
<accession>A0A9P5CQW7</accession>
<dbReference type="EMBL" id="MU032346">
    <property type="protein sequence ID" value="KAF3767944.1"/>
    <property type="molecule type" value="Genomic_DNA"/>
</dbReference>
<name>A0A9P5CQW7_CRYP1</name>
<evidence type="ECO:0000313" key="2">
    <source>
        <dbReference type="EMBL" id="KAF3767944.1"/>
    </source>
</evidence>
<protein>
    <submittedName>
        <fullName evidence="2">Uncharacterized protein</fullName>
    </submittedName>
</protein>
<organism evidence="2 3">
    <name type="scientific">Cryphonectria parasitica (strain ATCC 38755 / EP155)</name>
    <dbReference type="NCBI Taxonomy" id="660469"/>
    <lineage>
        <taxon>Eukaryota</taxon>
        <taxon>Fungi</taxon>
        <taxon>Dikarya</taxon>
        <taxon>Ascomycota</taxon>
        <taxon>Pezizomycotina</taxon>
        <taxon>Sordariomycetes</taxon>
        <taxon>Sordariomycetidae</taxon>
        <taxon>Diaporthales</taxon>
        <taxon>Cryphonectriaceae</taxon>
        <taxon>Cryphonectria-Endothia species complex</taxon>
        <taxon>Cryphonectria</taxon>
    </lineage>
</organism>
<feature type="transmembrane region" description="Helical" evidence="1">
    <location>
        <begin position="29"/>
        <end position="51"/>
    </location>
</feature>